<dbReference type="Proteomes" id="UP000033393">
    <property type="component" value="Unassembled WGS sequence"/>
</dbReference>
<feature type="transmembrane region" description="Helical" evidence="1">
    <location>
        <begin position="212"/>
        <end position="230"/>
    </location>
</feature>
<sequence length="641" mass="72383">MAGKFDNIAHTVGIQGSIVHESNVYVVHPDATPEQKYAVGVRYLHDGVPAEARRLIGDAIAHGYETGEVRFHWMLAMLSKRSLRDLSAQEQDQLELASRNLESYLENAWKRALTTVFSLLTQLNAGDCSVALKELRKLPPEQRDKILRHLDLVLTGGAKESLWAETKDMAERLRMSNDRSNRVWAYFEPDPIGARARQPVDDQTVPGDRTRAVAWSVATAAVFGFLGWTAVRQLPVVLIACLALAGAVYVGGRNWSEWRYRSRRLAAKERDHVGRSGGEQSAEPGFVSRVSRDFEYYFSKYLPDGVERQHWRSITSGIRRTLRDEVVEIYRESRTEAERVKWLVRHLASDVRTRWSQGTLHEHRVIYRVSSATKAWCIASFVTGGAALLWLAFVALQADLWWSMPALFALVAGGREAALGWYWIVSESRRAAEDREEYEQRLRARSSAYEQWKQKLDATRPSESEMENWLTCDRTVLLDKALRHYGLVWRDIITHAFLSSPAKAYKRARVRRGPWRYSKYDARLFLITQDGVREVSTELDFEHAALGGQERTNFRFDAVSSVHVVQSGTADCKLELTLFNGPSRNIRVVDAELGGAANSESTDKPSEASLDSAGFAHTLHILEGIAAEGKNWIKAVGGPAR</sequence>
<feature type="transmembrane region" description="Helical" evidence="1">
    <location>
        <begin position="236"/>
        <end position="255"/>
    </location>
</feature>
<evidence type="ECO:0000313" key="3">
    <source>
        <dbReference type="Proteomes" id="UP000033393"/>
    </source>
</evidence>
<evidence type="ECO:0000313" key="2">
    <source>
        <dbReference type="EMBL" id="KJK42834.1"/>
    </source>
</evidence>
<dbReference type="AlphaFoldDB" id="A0A0F0GH40"/>
<comment type="caution">
    <text evidence="2">The sequence shown here is derived from an EMBL/GenBank/DDBJ whole genome shotgun (WGS) entry which is preliminary data.</text>
</comment>
<feature type="transmembrane region" description="Helical" evidence="1">
    <location>
        <begin position="375"/>
        <end position="396"/>
    </location>
</feature>
<protein>
    <submittedName>
        <fullName evidence="2">Uncharacterized protein</fullName>
    </submittedName>
</protein>
<name>A0A0F0GH40_LENAE</name>
<organism evidence="2 3">
    <name type="scientific">Lentzea aerocolonigenes</name>
    <name type="common">Lechevalieria aerocolonigenes</name>
    <name type="synonym">Saccharothrix aerocolonigenes</name>
    <dbReference type="NCBI Taxonomy" id="68170"/>
    <lineage>
        <taxon>Bacteria</taxon>
        <taxon>Bacillati</taxon>
        <taxon>Actinomycetota</taxon>
        <taxon>Actinomycetes</taxon>
        <taxon>Pseudonocardiales</taxon>
        <taxon>Pseudonocardiaceae</taxon>
        <taxon>Lentzea</taxon>
    </lineage>
</organism>
<keyword evidence="1" id="KW-0812">Transmembrane</keyword>
<dbReference type="EMBL" id="JYJG01000326">
    <property type="protein sequence ID" value="KJK42834.1"/>
    <property type="molecule type" value="Genomic_DNA"/>
</dbReference>
<keyword evidence="1" id="KW-1133">Transmembrane helix</keyword>
<evidence type="ECO:0000256" key="1">
    <source>
        <dbReference type="SAM" id="Phobius"/>
    </source>
</evidence>
<reference evidence="2 3" key="1">
    <citation type="submission" date="2015-02" db="EMBL/GenBank/DDBJ databases">
        <authorList>
            <person name="Ju K.-S."/>
            <person name="Doroghazi J.R."/>
            <person name="Metcalf W."/>
        </authorList>
    </citation>
    <scope>NUCLEOTIDE SEQUENCE [LARGE SCALE GENOMIC DNA]</scope>
    <source>
        <strain evidence="2 3">NRRL B-16140</strain>
    </source>
</reference>
<keyword evidence="3" id="KW-1185">Reference proteome</keyword>
<proteinExistence type="predicted"/>
<dbReference type="PATRIC" id="fig|68170.10.peg.9247"/>
<accession>A0A0F0GH40</accession>
<gene>
    <name evidence="2" type="ORF">UK23_35525</name>
</gene>
<keyword evidence="1" id="KW-0472">Membrane</keyword>